<dbReference type="InterPro" id="IPR029063">
    <property type="entry name" value="SAM-dependent_MTases_sf"/>
</dbReference>
<accession>A0AAJ0FBD9</accession>
<feature type="region of interest" description="Disordered" evidence="6">
    <location>
        <begin position="707"/>
        <end position="735"/>
    </location>
</feature>
<dbReference type="SMART" id="SM00487">
    <property type="entry name" value="DEXDc"/>
    <property type="match status" value="1"/>
</dbReference>
<evidence type="ECO:0000256" key="1">
    <source>
        <dbReference type="ARBA" id="ARBA00022603"/>
    </source>
</evidence>
<feature type="compositionally biased region" description="Low complexity" evidence="6">
    <location>
        <begin position="1415"/>
        <end position="1424"/>
    </location>
</feature>
<dbReference type="GeneID" id="85315307"/>
<comment type="caution">
    <text evidence="8">The sequence shown here is derived from an EMBL/GenBank/DDBJ whole genome shotgun (WGS) entry which is preliminary data.</text>
</comment>
<feature type="region of interest" description="Disordered" evidence="6">
    <location>
        <begin position="507"/>
        <end position="531"/>
    </location>
</feature>
<evidence type="ECO:0000256" key="2">
    <source>
        <dbReference type="ARBA" id="ARBA00022679"/>
    </source>
</evidence>
<dbReference type="RefSeq" id="XP_060278569.1">
    <property type="nucleotide sequence ID" value="XM_060432120.1"/>
</dbReference>
<dbReference type="PANTHER" id="PTHR45626">
    <property type="entry name" value="TRANSCRIPTION TERMINATION FACTOR 2-RELATED"/>
    <property type="match status" value="1"/>
</dbReference>
<keyword evidence="1" id="KW-0489">Methyltransferase</keyword>
<evidence type="ECO:0000256" key="3">
    <source>
        <dbReference type="ARBA" id="ARBA00022741"/>
    </source>
</evidence>
<evidence type="ECO:0000256" key="5">
    <source>
        <dbReference type="ARBA" id="ARBA00022840"/>
    </source>
</evidence>
<dbReference type="GO" id="GO:0008094">
    <property type="term" value="F:ATP-dependent activity, acting on DNA"/>
    <property type="evidence" value="ECO:0007669"/>
    <property type="project" value="TreeGrafter"/>
</dbReference>
<dbReference type="GO" id="GO:0016787">
    <property type="term" value="F:hydrolase activity"/>
    <property type="evidence" value="ECO:0007669"/>
    <property type="project" value="UniProtKB-KW"/>
</dbReference>
<organism evidence="8 9">
    <name type="scientific">Phialemonium atrogriseum</name>
    <dbReference type="NCBI Taxonomy" id="1093897"/>
    <lineage>
        <taxon>Eukaryota</taxon>
        <taxon>Fungi</taxon>
        <taxon>Dikarya</taxon>
        <taxon>Ascomycota</taxon>
        <taxon>Pezizomycotina</taxon>
        <taxon>Sordariomycetes</taxon>
        <taxon>Sordariomycetidae</taxon>
        <taxon>Cephalothecales</taxon>
        <taxon>Cephalothecaceae</taxon>
        <taxon>Phialemonium</taxon>
    </lineage>
</organism>
<keyword evidence="4" id="KW-0378">Hydrolase</keyword>
<dbReference type="Gene3D" id="3.40.50.150">
    <property type="entry name" value="Vaccinia Virus protein VP39"/>
    <property type="match status" value="1"/>
</dbReference>
<dbReference type="SUPFAM" id="SSF53335">
    <property type="entry name" value="S-adenosyl-L-methionine-dependent methyltransferases"/>
    <property type="match status" value="1"/>
</dbReference>
<dbReference type="PANTHER" id="PTHR45626:SF26">
    <property type="entry name" value="FAMILY HELICASE, PUTATIVE (AFU_ORTHOLOGUE AFUA_2G09120)-RELATED"/>
    <property type="match status" value="1"/>
</dbReference>
<keyword evidence="3" id="KW-0547">Nucleotide-binding</keyword>
<evidence type="ECO:0000256" key="6">
    <source>
        <dbReference type="SAM" id="MobiDB-lite"/>
    </source>
</evidence>
<reference evidence="8" key="1">
    <citation type="submission" date="2023-06" db="EMBL/GenBank/DDBJ databases">
        <title>Genome-scale phylogeny and comparative genomics of the fungal order Sordariales.</title>
        <authorList>
            <consortium name="Lawrence Berkeley National Laboratory"/>
            <person name="Hensen N."/>
            <person name="Bonometti L."/>
            <person name="Westerberg I."/>
            <person name="Brannstrom I.O."/>
            <person name="Guillou S."/>
            <person name="Cros-Aarteil S."/>
            <person name="Calhoun S."/>
            <person name="Haridas S."/>
            <person name="Kuo A."/>
            <person name="Mondo S."/>
            <person name="Pangilinan J."/>
            <person name="Riley R."/>
            <person name="Labutti K."/>
            <person name="Andreopoulos B."/>
            <person name="Lipzen A."/>
            <person name="Chen C."/>
            <person name="Yanf M."/>
            <person name="Daum C."/>
            <person name="Ng V."/>
            <person name="Clum A."/>
            <person name="Steindorff A."/>
            <person name="Ohm R."/>
            <person name="Martin F."/>
            <person name="Silar P."/>
            <person name="Natvig D."/>
            <person name="Lalanne C."/>
            <person name="Gautier V."/>
            <person name="Ament-Velasquez S.L."/>
            <person name="Kruys A."/>
            <person name="Hutchinson M.I."/>
            <person name="Powell A.J."/>
            <person name="Barry K."/>
            <person name="Miller A.N."/>
            <person name="Grigoriev I.V."/>
            <person name="Debuchy R."/>
            <person name="Gladieux P."/>
            <person name="Thoren M.H."/>
            <person name="Johannesson H."/>
        </authorList>
    </citation>
    <scope>NUCLEOTIDE SEQUENCE</scope>
    <source>
        <strain evidence="8">8032-3</strain>
    </source>
</reference>
<proteinExistence type="predicted"/>
<dbReference type="InterPro" id="IPR049730">
    <property type="entry name" value="SNF2/RAD54-like_C"/>
</dbReference>
<evidence type="ECO:0000313" key="9">
    <source>
        <dbReference type="Proteomes" id="UP001244011"/>
    </source>
</evidence>
<dbReference type="GO" id="GO:0005524">
    <property type="term" value="F:ATP binding"/>
    <property type="evidence" value="ECO:0007669"/>
    <property type="project" value="UniProtKB-KW"/>
</dbReference>
<dbReference type="InterPro" id="IPR014001">
    <property type="entry name" value="Helicase_ATP-bd"/>
</dbReference>
<keyword evidence="2" id="KW-0808">Transferase</keyword>
<evidence type="ECO:0000259" key="7">
    <source>
        <dbReference type="PROSITE" id="PS51194"/>
    </source>
</evidence>
<dbReference type="GO" id="GO:0032259">
    <property type="term" value="P:methylation"/>
    <property type="evidence" value="ECO:0007669"/>
    <property type="project" value="UniProtKB-KW"/>
</dbReference>
<dbReference type="InterPro" id="IPR001650">
    <property type="entry name" value="Helicase_C-like"/>
</dbReference>
<dbReference type="SUPFAM" id="SSF52540">
    <property type="entry name" value="P-loop containing nucleoside triphosphate hydrolases"/>
    <property type="match status" value="2"/>
</dbReference>
<dbReference type="PROSITE" id="PS51194">
    <property type="entry name" value="HELICASE_CTER"/>
    <property type="match status" value="1"/>
</dbReference>
<feature type="domain" description="Helicase C-terminal" evidence="7">
    <location>
        <begin position="2114"/>
        <end position="2272"/>
    </location>
</feature>
<dbReference type="GO" id="GO:0008168">
    <property type="term" value="F:methyltransferase activity"/>
    <property type="evidence" value="ECO:0007669"/>
    <property type="project" value="UniProtKB-KW"/>
</dbReference>
<dbReference type="InterPro" id="IPR050628">
    <property type="entry name" value="SNF2_RAD54_helicase_TF"/>
</dbReference>
<dbReference type="GO" id="GO:0006281">
    <property type="term" value="P:DNA repair"/>
    <property type="evidence" value="ECO:0007669"/>
    <property type="project" value="TreeGrafter"/>
</dbReference>
<sequence length="2461" mass="272410">MAPGIDSGLPPLHEGLEIFEDLLRNLDAHQNVLGREPLSINVATVCSGTDSPIFALNLVQEAARNLGQDFIHFSHKFACELEAFKQAFIRRNVDPPLIFRNVLELGARGATQAMVAGGYFEDIPSDKLDLFIAGCSCVDYSSLNNSKDGKTYLPVFEKYPPDIVSGKEKSPPRLDAEFVERLIETLENLEGLKTGESMRTFLAAMSYIIRTRPKIVILENIDSAPWTAKTNFWFPRAGYVAAHAKVNSRRYYVPQTRQRGYLVAVDVQVFGAERAQAVIEHCMKLVKKLERNVSSPVTDFLLAADDPRLVQARADMEQRNANQKEIDWGFSQLRHEATRQAEGLSAAAHPFSMSVFAHGKLKEVTPPSRSWIQYFKKQMPRVLDFIDIVILKGLQVQCDLRYKTWVLDVSQNVDRSTIITSNFESKFGTIGCITPTGQPILTDQVRPITGIEALGLQGLPLDDLVLSTETQAQLLDLAGNAMTVPVVGAVILAALAAAYDVLRETAEGASPPTGTSIGDPMEEDQGPESSFLEDMGSWDLGSFRGANIDEVMTLVSRSMRLCFCPGVEGIASGQRQWLRCQDCGATACKGCRGNPRHRFAELAVLRRMSQAELQLQLRSCLPGVFRVRAEGGDVAGVLAREGCEPHYVAGVARLVGRTNLFYLQQVKVTECVTVDYKSTDCVARLVLTNTGADWYLFPARLDQDVKSSREDSQPVARGKFAPGSRQPGSSEQTLDPREAAWSVWVRRRCDHDLVVEAEPAQQALRVRLAEGGAATRNAFPPHVLKSIEERVGGVYCPKPRCGTPEDSLFVRQDGSSEQFLFKDVAPTGPPKEDTFVFSDTNRQLEAGEYREVSLRTGELSMPPAQGVVVRAHVDGYWATCKPFDSAVPKSMVREPLAVSSVGVFTGGNGPCCRAPSKPATLFNVHLDVTELPLPLATVSRWTNGRSGPLNFYAVPPSRLDNFLRDIAFACPSIFKAGAIRLAELGTRGRGAEVVFCAECCIAPPRIHWQPPDSGAGAAHPWEDPDDVELFEQRLRMLPPPFAAMVKFAGHSFQDHSNGTLDISFTLNSRTLASRAMAHLAYGTRSRFFSGLVMRHSRVFCEVDWQYHPEETLDSLVPFHKAIHDTTNLYGLREDYFRHHIANVPLDLPCFRAAGHSLREDQAGAVRWMIGREVCPAVYSETELEEVVPLGLNTRIVGRAVFENDGSLLCSRGGVAAHDIGYGKTVVVIALLELRRGFDCDGSSIDERKKAAALWSAPCDHSESFFHLKATLIIVPGHISDQWISEFKKFGSKAKIIKILDVKALENVPLIALRDADVIVVSEGLFRSAAYIENIDRLGKSTPDSKSNVSDREAQDRYRAGTKMIRWAVTHYLKNGSDVKSTNEGLLKLVEERQAAGQKVADEYVAPSTRKGSKGGKTTAKGKATQAVPRRPANQEGHVALWHPTLFLENFSFARIIVDEYSYQSTPTLSFLSGSLAYAKWLLSGTPPSQNLSNITDVGMALGIHVARSEPCVRPGLPAVTEGPRLHPMSPSEEFRSFSTRIKSMDFIMERHRHGIEFVRHVYRSNPLLHSNILVDEGVVPVRLRPRTAVYYNVAHLEISDANGNLLQVPMEIRKLLNRVNVAATNSGEVAANLALAAVANGVLGNGEWYEDMGRALATTVIKFENDTKFCFDKLVWLLDRARSVGAKIQNDSKFQAVRNVAEGVIRGFVRDFRGENRNLSMYGGQLPFTRLMSRLAPATVIRAGSQPITPRALYLPPSDASNFEPRVWRRDMAHTFWLDWYDVTESQVATMDRNELVHLASDLVLLSYSSLERPPIKESSVSHWLSMHENIIKSLFSDGGYANWHLRQNTAHRSMMYERVGRPIIEKLDNRTLANFIMACQKSKIDANEASLSRLIDTGGKTSKPDLRDICRNHNLKFTESDTGKALLEKIDRYTKGVTDGNDHIDGRGTSMSQEFPMLNKIRKVRSSAPEATLDEINMTYQRFIRSIEDYVQTCRRVEFFESISRLAQSGPGARLHCDSCLGQDPGTFVVVACGHIMCDKCKAKMDQNCERSTCTVESCTAYCRNSPILRWADLISGVPKEHVDSCDWSRTPKTQESRNPGAGLPVKAERGAKLAAIIDKVKSVPADDHVLLFVPFVWLAAEIERCFGEEGITYITLIGEKGLTDLEMSERAELFKTGCSKALILDPTEVSCAGINLTIANHVIFAAPFLEPDVYKRNQNMRQAIGRCVRPGQDKVVHVYHFMAENTIEERVLRDYARTHQNPDNAIARHFSNSPKPWWLQQQDDAEAAANEANGGAGDPGPSTTPAPAAAQEKVQQAQRTPVPLAPAGGQPFEPKLGPDEDPVSSPDLWQRMAGLMIDNGMVRDDDDLPLSWDYHRVRLAIRSERMRRSAAQITGSFMPAPYIFQGYDAATAGGAGDDDKNNNGPPPEDVAAQAPQPYVSPFLWDVVDNGGLTEEDLYD</sequence>
<protein>
    <recommendedName>
        <fullName evidence="7">Helicase C-terminal domain-containing protein</fullName>
    </recommendedName>
</protein>
<evidence type="ECO:0000256" key="4">
    <source>
        <dbReference type="ARBA" id="ARBA00022801"/>
    </source>
</evidence>
<dbReference type="EMBL" id="MU839038">
    <property type="protein sequence ID" value="KAK1762356.1"/>
    <property type="molecule type" value="Genomic_DNA"/>
</dbReference>
<feature type="region of interest" description="Disordered" evidence="6">
    <location>
        <begin position="1405"/>
        <end position="1431"/>
    </location>
</feature>
<dbReference type="InterPro" id="IPR000330">
    <property type="entry name" value="SNF2_N"/>
</dbReference>
<name>A0AAJ0FBD9_9PEZI</name>
<dbReference type="Proteomes" id="UP001244011">
    <property type="component" value="Unassembled WGS sequence"/>
</dbReference>
<dbReference type="Gene3D" id="3.40.50.300">
    <property type="entry name" value="P-loop containing nucleotide triphosphate hydrolases"/>
    <property type="match status" value="2"/>
</dbReference>
<dbReference type="InterPro" id="IPR001525">
    <property type="entry name" value="C5_MeTfrase"/>
</dbReference>
<dbReference type="Pfam" id="PF00176">
    <property type="entry name" value="SNF2-rel_dom"/>
    <property type="match status" value="1"/>
</dbReference>
<feature type="region of interest" description="Disordered" evidence="6">
    <location>
        <begin position="2411"/>
        <end position="2437"/>
    </location>
</feature>
<dbReference type="InterPro" id="IPR027417">
    <property type="entry name" value="P-loop_NTPase"/>
</dbReference>
<feature type="compositionally biased region" description="Low complexity" evidence="6">
    <location>
        <begin position="2289"/>
        <end position="2312"/>
    </location>
</feature>
<dbReference type="CDD" id="cd18793">
    <property type="entry name" value="SF2_C_SNF"/>
    <property type="match status" value="1"/>
</dbReference>
<keyword evidence="5" id="KW-0067">ATP-binding</keyword>
<evidence type="ECO:0000313" key="8">
    <source>
        <dbReference type="EMBL" id="KAK1762356.1"/>
    </source>
</evidence>
<gene>
    <name evidence="8" type="ORF">QBC33DRAFT_601652</name>
</gene>
<feature type="region of interest" description="Disordered" evidence="6">
    <location>
        <begin position="2287"/>
        <end position="2348"/>
    </location>
</feature>
<keyword evidence="9" id="KW-1185">Reference proteome</keyword>
<dbReference type="GO" id="GO:0005634">
    <property type="term" value="C:nucleus"/>
    <property type="evidence" value="ECO:0007669"/>
    <property type="project" value="TreeGrafter"/>
</dbReference>
<dbReference type="Pfam" id="PF00145">
    <property type="entry name" value="DNA_methylase"/>
    <property type="match status" value="1"/>
</dbReference>